<dbReference type="PROSITE" id="PS51419">
    <property type="entry name" value="RAB"/>
    <property type="match status" value="1"/>
</dbReference>
<dbReference type="Proteomes" id="UP001244011">
    <property type="component" value="Unassembled WGS sequence"/>
</dbReference>
<keyword evidence="1" id="KW-0547">Nucleotide-binding</keyword>
<keyword evidence="4" id="KW-0378">Hydrolase</keyword>
<evidence type="ECO:0000313" key="4">
    <source>
        <dbReference type="EMBL" id="KAK1772427.1"/>
    </source>
</evidence>
<evidence type="ECO:0000256" key="1">
    <source>
        <dbReference type="ARBA" id="ARBA00022741"/>
    </source>
</evidence>
<dbReference type="GO" id="GO:0005525">
    <property type="term" value="F:GTP binding"/>
    <property type="evidence" value="ECO:0007669"/>
    <property type="project" value="UniProtKB-KW"/>
</dbReference>
<dbReference type="PANTHER" id="PTHR24072">
    <property type="entry name" value="RHO FAMILY GTPASE"/>
    <property type="match status" value="1"/>
</dbReference>
<reference evidence="4" key="1">
    <citation type="submission" date="2023-06" db="EMBL/GenBank/DDBJ databases">
        <title>Genome-scale phylogeny and comparative genomics of the fungal order Sordariales.</title>
        <authorList>
            <consortium name="Lawrence Berkeley National Laboratory"/>
            <person name="Hensen N."/>
            <person name="Bonometti L."/>
            <person name="Westerberg I."/>
            <person name="Brannstrom I.O."/>
            <person name="Guillou S."/>
            <person name="Cros-Aarteil S."/>
            <person name="Calhoun S."/>
            <person name="Haridas S."/>
            <person name="Kuo A."/>
            <person name="Mondo S."/>
            <person name="Pangilinan J."/>
            <person name="Riley R."/>
            <person name="Labutti K."/>
            <person name="Andreopoulos B."/>
            <person name="Lipzen A."/>
            <person name="Chen C."/>
            <person name="Yanf M."/>
            <person name="Daum C."/>
            <person name="Ng V."/>
            <person name="Clum A."/>
            <person name="Steindorff A."/>
            <person name="Ohm R."/>
            <person name="Martin F."/>
            <person name="Silar P."/>
            <person name="Natvig D."/>
            <person name="Lalanne C."/>
            <person name="Gautier V."/>
            <person name="Ament-Velasquez S.L."/>
            <person name="Kruys A."/>
            <person name="Hutchinson M.I."/>
            <person name="Powell A.J."/>
            <person name="Barry K."/>
            <person name="Miller A.N."/>
            <person name="Grigoriev I.V."/>
            <person name="Debuchy R."/>
            <person name="Gladieux P."/>
            <person name="Thoren M.H."/>
            <person name="Johannesson H."/>
        </authorList>
    </citation>
    <scope>NUCLEOTIDE SEQUENCE</scope>
    <source>
        <strain evidence="4">8032-3</strain>
    </source>
</reference>
<dbReference type="GO" id="GO:0003924">
    <property type="term" value="F:GTPase activity"/>
    <property type="evidence" value="ECO:0007669"/>
    <property type="project" value="InterPro"/>
</dbReference>
<dbReference type="GeneID" id="85309625"/>
<dbReference type="SMART" id="SM00174">
    <property type="entry name" value="RHO"/>
    <property type="match status" value="1"/>
</dbReference>
<dbReference type="InterPro" id="IPR001806">
    <property type="entry name" value="Small_GTPase"/>
</dbReference>
<evidence type="ECO:0000256" key="3">
    <source>
        <dbReference type="SAM" id="MobiDB-lite"/>
    </source>
</evidence>
<comment type="caution">
    <text evidence="4">The sequence shown here is derived from an EMBL/GenBank/DDBJ whole genome shotgun (WGS) entry which is preliminary data.</text>
</comment>
<evidence type="ECO:0000313" key="5">
    <source>
        <dbReference type="Proteomes" id="UP001244011"/>
    </source>
</evidence>
<dbReference type="InterPro" id="IPR003578">
    <property type="entry name" value="Small_GTPase_Rho"/>
</dbReference>
<dbReference type="Pfam" id="PF00071">
    <property type="entry name" value="Ras"/>
    <property type="match status" value="1"/>
</dbReference>
<proteinExistence type="predicted"/>
<gene>
    <name evidence="4" type="ORF">QBC33DRAFT_521218</name>
</gene>
<dbReference type="SUPFAM" id="SSF52540">
    <property type="entry name" value="P-loop containing nucleoside triphosphate hydrolases"/>
    <property type="match status" value="1"/>
</dbReference>
<keyword evidence="5" id="KW-1185">Reference proteome</keyword>
<dbReference type="InterPro" id="IPR027417">
    <property type="entry name" value="P-loop_NTPase"/>
</dbReference>
<sequence length="438" mass="49727">MQGTHDMREMYRQVAKIRGLPQSRPLYGHILINEFGQGKFNPTQRFNDWLGDACLCTEQDDFFHQWLRNGGHRKYAKPEEEDRQLKRKRGEAKEYPTPLESLHTLEMAWMDYMSKKQARVDELTSRMERLLQPPLSAKEVNNKKRPAETPLETPSANGHPSKRARVIGSIKRRLSGALSESNGGQKSTATVRSSVMGFFNKTGVKNPFLGATPSLSPSAFQRIRICLIGDRSTGKTTLVKRLRTDLFVETEPSPSYYLDRHPIDIDGTTYLLELWDIPGDLDPEESSPLMGAFFHASVLCFSLESDASLQSMIRQWPGELRANLVEAPCFVAGLKRDLRPTCPTLRLRFLNEAIPVSHDEGEKAALQIGAEAYFECSGKTGDGVQDMFRDVARLALQHRAREDRRRAERVRREKAKEFAKDTGRRVSWLLCGHPTNLP</sequence>
<dbReference type="SMART" id="SM00175">
    <property type="entry name" value="RAB"/>
    <property type="match status" value="1"/>
</dbReference>
<accession>A0AAJ0CA89</accession>
<dbReference type="GO" id="GO:0007264">
    <property type="term" value="P:small GTPase-mediated signal transduction"/>
    <property type="evidence" value="ECO:0007669"/>
    <property type="project" value="InterPro"/>
</dbReference>
<evidence type="ECO:0000256" key="2">
    <source>
        <dbReference type="ARBA" id="ARBA00023134"/>
    </source>
</evidence>
<protein>
    <submittedName>
        <fullName evidence="4">P-loop containing nucleoside triphosphate hydrolase protein</fullName>
    </submittedName>
</protein>
<dbReference type="EMBL" id="MU838997">
    <property type="protein sequence ID" value="KAK1772427.1"/>
    <property type="molecule type" value="Genomic_DNA"/>
</dbReference>
<name>A0AAJ0CA89_9PEZI</name>
<keyword evidence="2" id="KW-0342">GTP-binding</keyword>
<feature type="region of interest" description="Disordered" evidence="3">
    <location>
        <begin position="75"/>
        <end position="94"/>
    </location>
</feature>
<dbReference type="AlphaFoldDB" id="A0AAJ0CA89"/>
<organism evidence="4 5">
    <name type="scientific">Phialemonium atrogriseum</name>
    <dbReference type="NCBI Taxonomy" id="1093897"/>
    <lineage>
        <taxon>Eukaryota</taxon>
        <taxon>Fungi</taxon>
        <taxon>Dikarya</taxon>
        <taxon>Ascomycota</taxon>
        <taxon>Pezizomycotina</taxon>
        <taxon>Sordariomycetes</taxon>
        <taxon>Sordariomycetidae</taxon>
        <taxon>Cephalothecales</taxon>
        <taxon>Cephalothecaceae</taxon>
        <taxon>Phialemonium</taxon>
    </lineage>
</organism>
<dbReference type="RefSeq" id="XP_060288640.1">
    <property type="nucleotide sequence ID" value="XM_060426438.1"/>
</dbReference>
<feature type="region of interest" description="Disordered" evidence="3">
    <location>
        <begin position="131"/>
        <end position="162"/>
    </location>
</feature>
<dbReference type="Gene3D" id="3.40.50.300">
    <property type="entry name" value="P-loop containing nucleotide triphosphate hydrolases"/>
    <property type="match status" value="1"/>
</dbReference>
<dbReference type="PRINTS" id="PR00449">
    <property type="entry name" value="RASTRNSFRMNG"/>
</dbReference>
<dbReference type="SMART" id="SM00173">
    <property type="entry name" value="RAS"/>
    <property type="match status" value="1"/>
</dbReference>